<protein>
    <submittedName>
        <fullName evidence="3">Magnesium-chelatase 60 kDa subunit</fullName>
        <ecNumber evidence="3">6.6.1.1</ecNumber>
    </submittedName>
</protein>
<dbReference type="InterPro" id="IPR036465">
    <property type="entry name" value="vWFA_dom_sf"/>
</dbReference>
<dbReference type="RefSeq" id="WP_085827618.1">
    <property type="nucleotide sequence ID" value="NZ_FWFJ01000026.1"/>
</dbReference>
<feature type="region of interest" description="Disordered" evidence="1">
    <location>
        <begin position="95"/>
        <end position="128"/>
    </location>
</feature>
<keyword evidence="3" id="KW-0436">Ligase</keyword>
<dbReference type="EMBL" id="FWFJ01000026">
    <property type="protein sequence ID" value="SLN57793.1"/>
    <property type="molecule type" value="Genomic_DNA"/>
</dbReference>
<accession>A0A1X6ZPT7</accession>
<evidence type="ECO:0000313" key="3">
    <source>
        <dbReference type="EMBL" id="SLN57793.1"/>
    </source>
</evidence>
<dbReference type="OrthoDB" id="9775079at2"/>
<dbReference type="Gene3D" id="3.40.50.410">
    <property type="entry name" value="von Willebrand factor, type A domain"/>
    <property type="match status" value="1"/>
</dbReference>
<feature type="region of interest" description="Disordered" evidence="1">
    <location>
        <begin position="37"/>
        <end position="70"/>
    </location>
</feature>
<dbReference type="Proteomes" id="UP000194012">
    <property type="component" value="Unassembled WGS sequence"/>
</dbReference>
<keyword evidence="4" id="KW-1185">Reference proteome</keyword>
<dbReference type="InterPro" id="IPR041628">
    <property type="entry name" value="ChlI/MoxR_AAA_lid"/>
</dbReference>
<evidence type="ECO:0000259" key="2">
    <source>
        <dbReference type="Pfam" id="PF17863"/>
    </source>
</evidence>
<dbReference type="Pfam" id="PF17863">
    <property type="entry name" value="AAA_lid_2"/>
    <property type="match status" value="1"/>
</dbReference>
<dbReference type="PANTHER" id="PTHR43473:SF2">
    <property type="entry name" value="MAGNESIUM-CHELATASE SUBUNIT CHLD, CHLOROPLASTIC"/>
    <property type="match status" value="1"/>
</dbReference>
<feature type="domain" description="ChlI/MoxR AAA lid" evidence="2">
    <location>
        <begin position="25"/>
        <end position="61"/>
    </location>
</feature>
<dbReference type="EC" id="6.6.1.1" evidence="3"/>
<dbReference type="GO" id="GO:0016851">
    <property type="term" value="F:magnesium chelatase activity"/>
    <property type="evidence" value="ECO:0007669"/>
    <property type="project" value="UniProtKB-EC"/>
</dbReference>
<name>A0A1X6ZPT7_9RHOB</name>
<dbReference type="SUPFAM" id="SSF53300">
    <property type="entry name" value="vWA-like"/>
    <property type="match status" value="1"/>
</dbReference>
<proteinExistence type="predicted"/>
<feature type="compositionally biased region" description="Polar residues" evidence="1">
    <location>
        <begin position="96"/>
        <end position="108"/>
    </location>
</feature>
<evidence type="ECO:0000313" key="4">
    <source>
        <dbReference type="Proteomes" id="UP000194012"/>
    </source>
</evidence>
<feature type="compositionally biased region" description="Pro residues" evidence="1">
    <location>
        <begin position="50"/>
        <end position="60"/>
    </location>
</feature>
<evidence type="ECO:0000256" key="1">
    <source>
        <dbReference type="SAM" id="MobiDB-lite"/>
    </source>
</evidence>
<reference evidence="4" key="1">
    <citation type="submission" date="2017-03" db="EMBL/GenBank/DDBJ databases">
        <authorList>
            <person name="Rodrigo-Torres L."/>
            <person name="Arahal R.D."/>
            <person name="Lucena T."/>
        </authorList>
    </citation>
    <scope>NUCLEOTIDE SEQUENCE [LARGE SCALE GENOMIC DNA]</scope>
    <source>
        <strain evidence="4">CECT 8370</strain>
    </source>
</reference>
<gene>
    <name evidence="3" type="primary">bchD</name>
    <name evidence="3" type="ORF">ROG8370_02618</name>
</gene>
<sequence>MRQDRAAGNAQHRQGKPAKLLVIADEVTPDDLRLAAELVYPPRATQVPQEPDPPEQSPPEEPQDQAQSSAELADMPDDILIDAIAALLPPALLDQLTRTRPSRNTATGSGAGQRRKTRQRGRPLPARPEAKGAVELLLAQAYARRDRVAMIAFRGTTADVILAPTRALAQAKRQLAGLPGGGGTPLASALEATLARQAQGQGLSPAIALLTDARANITLEGQGDRLQAAADTKRLASLLRAEGLPMIVIDTAMRPGTAPAQLASDMGARRCADDFDGCDRHAWGLSDGLGPRSCRLAAE</sequence>
<dbReference type="PANTHER" id="PTHR43473">
    <property type="entry name" value="MAGNESIUM-CHELATASE SUBUNIT CHLD, CHLOROPLASTIC"/>
    <property type="match status" value="1"/>
</dbReference>
<dbReference type="AlphaFoldDB" id="A0A1X6ZPT7"/>
<organism evidence="3 4">
    <name type="scientific">Roseovarius gaetbuli</name>
    <dbReference type="NCBI Taxonomy" id="1356575"/>
    <lineage>
        <taxon>Bacteria</taxon>
        <taxon>Pseudomonadati</taxon>
        <taxon>Pseudomonadota</taxon>
        <taxon>Alphaproteobacteria</taxon>
        <taxon>Rhodobacterales</taxon>
        <taxon>Roseobacteraceae</taxon>
        <taxon>Roseovarius</taxon>
    </lineage>
</organism>